<dbReference type="AlphaFoldDB" id="A0A2D4LCU3"/>
<protein>
    <submittedName>
        <fullName evidence="1">Uncharacterized protein</fullName>
    </submittedName>
</protein>
<sequence length="100" mass="11322">MPCMPSAPELMCPPIVSFHYLQLLFLHSCIPIRIGSLSTGHSFKEKQLVEKLSARRSNFTCTIHTRVEVYKRVDVELAKKSSEDISASFAFFQPTSPHLL</sequence>
<dbReference type="EMBL" id="IACM01011881">
    <property type="protein sequence ID" value="LAB18780.1"/>
    <property type="molecule type" value="Transcribed_RNA"/>
</dbReference>
<evidence type="ECO:0000313" key="1">
    <source>
        <dbReference type="EMBL" id="LAB18780.1"/>
    </source>
</evidence>
<reference evidence="1" key="1">
    <citation type="submission" date="2017-07" db="EMBL/GenBank/DDBJ databases">
        <authorList>
            <person name="Mikheyev A."/>
            <person name="Grau M."/>
        </authorList>
    </citation>
    <scope>NUCLEOTIDE SEQUENCE</scope>
    <source>
        <tissue evidence="1">Venom_gland</tissue>
    </source>
</reference>
<name>A0A2D4LCU3_9SAUR</name>
<accession>A0A2D4LCU3</accession>
<organism evidence="1">
    <name type="scientific">Micrurus spixii</name>
    <name type="common">Amazon coral snake</name>
    <dbReference type="NCBI Taxonomy" id="129469"/>
    <lineage>
        <taxon>Eukaryota</taxon>
        <taxon>Metazoa</taxon>
        <taxon>Chordata</taxon>
        <taxon>Craniata</taxon>
        <taxon>Vertebrata</taxon>
        <taxon>Euteleostomi</taxon>
        <taxon>Lepidosauria</taxon>
        <taxon>Squamata</taxon>
        <taxon>Bifurcata</taxon>
        <taxon>Unidentata</taxon>
        <taxon>Episquamata</taxon>
        <taxon>Toxicofera</taxon>
        <taxon>Serpentes</taxon>
        <taxon>Colubroidea</taxon>
        <taxon>Elapidae</taxon>
        <taxon>Elapinae</taxon>
        <taxon>Micrurus</taxon>
    </lineage>
</organism>
<proteinExistence type="predicted"/>
<reference evidence="1" key="2">
    <citation type="submission" date="2017-11" db="EMBL/GenBank/DDBJ databases">
        <title>Coralsnake Venomics: Analyses of Venom Gland Transcriptomes and Proteomes of Six Brazilian Taxa.</title>
        <authorList>
            <person name="Aird S.D."/>
            <person name="Jorge da Silva N."/>
            <person name="Qiu L."/>
            <person name="Villar-Briones A."/>
            <person name="Aparecida-Saddi V."/>
            <person name="Campos-Telles M.P."/>
            <person name="Grau M."/>
            <person name="Mikheyev A.S."/>
        </authorList>
    </citation>
    <scope>NUCLEOTIDE SEQUENCE</scope>
    <source>
        <tissue evidence="1">Venom_gland</tissue>
    </source>
</reference>